<reference evidence="2" key="1">
    <citation type="submission" date="2020-08" db="EMBL/GenBank/DDBJ databases">
        <title>Genome public.</title>
        <authorList>
            <person name="Liu C."/>
            <person name="Sun Q."/>
        </authorList>
    </citation>
    <scope>NUCLEOTIDE SEQUENCE</scope>
    <source>
        <strain evidence="2">BX1005</strain>
    </source>
</reference>
<dbReference type="AlphaFoldDB" id="A0A923RT53"/>
<gene>
    <name evidence="2" type="ORF">H8S17_04520</name>
</gene>
<dbReference type="Proteomes" id="UP000606720">
    <property type="component" value="Unassembled WGS sequence"/>
</dbReference>
<dbReference type="EMBL" id="JACOPH010000002">
    <property type="protein sequence ID" value="MBC5713485.1"/>
    <property type="molecule type" value="Genomic_DNA"/>
</dbReference>
<sequence>MADNRKDNNEEIMYKERKRLLFFGLPWTFTKYTITPSVLTIDEGLLKTTENDCYMYKIQDVRLTQTIGEKIFGLGSIECFSGDVTHPDLKLIHIKHAKEIKNYILDASEEARMRRRTVNTIDIGADALDD</sequence>
<keyword evidence="3" id="KW-1185">Reference proteome</keyword>
<dbReference type="Pfam" id="PF03703">
    <property type="entry name" value="bPH_2"/>
    <property type="match status" value="1"/>
</dbReference>
<proteinExistence type="predicted"/>
<name>A0A923RT53_9FIRM</name>
<accession>A0A923RT53</accession>
<comment type="caution">
    <text evidence="2">The sequence shown here is derived from an EMBL/GenBank/DDBJ whole genome shotgun (WGS) entry which is preliminary data.</text>
</comment>
<feature type="domain" description="YdbS-like PH" evidence="1">
    <location>
        <begin position="27"/>
        <end position="104"/>
    </location>
</feature>
<dbReference type="InterPro" id="IPR005182">
    <property type="entry name" value="YdbS-like_PH"/>
</dbReference>
<protein>
    <submittedName>
        <fullName evidence="2">PH domain-containing protein</fullName>
    </submittedName>
</protein>
<evidence type="ECO:0000313" key="2">
    <source>
        <dbReference type="EMBL" id="MBC5713485.1"/>
    </source>
</evidence>
<evidence type="ECO:0000259" key="1">
    <source>
        <dbReference type="Pfam" id="PF03703"/>
    </source>
</evidence>
<organism evidence="2 3">
    <name type="scientific">Roseburia zhanii</name>
    <dbReference type="NCBI Taxonomy" id="2763064"/>
    <lineage>
        <taxon>Bacteria</taxon>
        <taxon>Bacillati</taxon>
        <taxon>Bacillota</taxon>
        <taxon>Clostridia</taxon>
        <taxon>Lachnospirales</taxon>
        <taxon>Lachnospiraceae</taxon>
        <taxon>Roseburia</taxon>
    </lineage>
</organism>
<evidence type="ECO:0000313" key="3">
    <source>
        <dbReference type="Proteomes" id="UP000606720"/>
    </source>
</evidence>
<dbReference type="RefSeq" id="WP_186866409.1">
    <property type="nucleotide sequence ID" value="NZ_JACOPH010000002.1"/>
</dbReference>